<feature type="region of interest" description="Disordered" evidence="1">
    <location>
        <begin position="57"/>
        <end position="99"/>
    </location>
</feature>
<accession>A0A3M7R7Q2</accession>
<feature type="region of interest" description="Disordered" evidence="1">
    <location>
        <begin position="610"/>
        <end position="643"/>
    </location>
</feature>
<evidence type="ECO:0000313" key="2">
    <source>
        <dbReference type="EMBL" id="RNA19431.1"/>
    </source>
</evidence>
<feature type="compositionally biased region" description="Basic and acidic residues" evidence="1">
    <location>
        <begin position="494"/>
        <end position="525"/>
    </location>
</feature>
<feature type="region of interest" description="Disordered" evidence="1">
    <location>
        <begin position="416"/>
        <end position="527"/>
    </location>
</feature>
<dbReference type="Proteomes" id="UP000276133">
    <property type="component" value="Unassembled WGS sequence"/>
</dbReference>
<reference evidence="2 3" key="1">
    <citation type="journal article" date="2018" name="Sci. Rep.">
        <title>Genomic signatures of local adaptation to the degree of environmental predictability in rotifers.</title>
        <authorList>
            <person name="Franch-Gras L."/>
            <person name="Hahn C."/>
            <person name="Garcia-Roger E.M."/>
            <person name="Carmona M.J."/>
            <person name="Serra M."/>
            <person name="Gomez A."/>
        </authorList>
    </citation>
    <scope>NUCLEOTIDE SEQUENCE [LARGE SCALE GENOMIC DNA]</scope>
    <source>
        <strain evidence="2">HYR1</strain>
    </source>
</reference>
<dbReference type="Gene3D" id="2.60.120.10">
    <property type="entry name" value="Jelly Rolls"/>
    <property type="match status" value="1"/>
</dbReference>
<dbReference type="EMBL" id="REGN01004044">
    <property type="protein sequence ID" value="RNA19431.1"/>
    <property type="molecule type" value="Genomic_DNA"/>
</dbReference>
<feature type="compositionally biased region" description="Basic and acidic residues" evidence="1">
    <location>
        <begin position="279"/>
        <end position="294"/>
    </location>
</feature>
<feature type="compositionally biased region" description="Basic residues" evidence="1">
    <location>
        <begin position="461"/>
        <end position="480"/>
    </location>
</feature>
<protein>
    <submittedName>
        <fullName evidence="2">Uncharacterized protein</fullName>
    </submittedName>
</protein>
<organism evidence="2 3">
    <name type="scientific">Brachionus plicatilis</name>
    <name type="common">Marine rotifer</name>
    <name type="synonym">Brachionus muelleri</name>
    <dbReference type="NCBI Taxonomy" id="10195"/>
    <lineage>
        <taxon>Eukaryota</taxon>
        <taxon>Metazoa</taxon>
        <taxon>Spiralia</taxon>
        <taxon>Gnathifera</taxon>
        <taxon>Rotifera</taxon>
        <taxon>Eurotatoria</taxon>
        <taxon>Monogononta</taxon>
        <taxon>Pseudotrocha</taxon>
        <taxon>Ploima</taxon>
        <taxon>Brachionidae</taxon>
        <taxon>Brachionus</taxon>
    </lineage>
</organism>
<feature type="compositionally biased region" description="Basic and acidic residues" evidence="1">
    <location>
        <begin position="12"/>
        <end position="23"/>
    </location>
</feature>
<feature type="region of interest" description="Disordered" evidence="1">
    <location>
        <begin position="708"/>
        <end position="732"/>
    </location>
</feature>
<dbReference type="InterPro" id="IPR011051">
    <property type="entry name" value="RmlC_Cupin_sf"/>
</dbReference>
<sequence>MSRSQPEMSCSSEDRRPVANEPERNLMDLISNWKTKSRMDSQYDRIKKILFSFNQKPTDFKPTDFFPPIPDSEIASDSEEKTIDRKTTETTDKERKSLSKRKLDYEHLVEIEPIGDNQNQSPSQSHRDLNVSKCLNENQNQNEDVNEDVNKNENENENEKQRRQPISNEFNDLEQLSPINSPTQTNRNLIKLNRASLLKQLQNDDNTQNIDQVSNKKSTNEANRLNKIIDFLSLSKKSINQSSSSLSPVKSPAKSLNNQDDISINKMEQVKKPRQPKNKSSDKIKLDSDKENDKQTSVNEEMSIFNPPTPPPVQQKNNHVESLCTQPATRSSITITKRRSAEPVRDILVDLSNLSAKPKILSQQKSIGKQNESMNDDQTELLSSQSNTFIRRRSTLGNKTSNSTVNSSTSASILFKPVSRQKKTTAQDFKELPPPPLFPSDKPKTSSSEHETSNDDESSHKVKQKKTRHKKSTKKTLKKKQQVESQELEQSKSQTDDARDEQQHDKALDTQEAHNDNLIEIEKNSDVNVDFQVKQNQKSTDTSKITSFFKKKSMPDVTTEKSICKQADHYLSPIATKTIEQKSAQKNQILTQKTKTTKTRQPLKNIKNQEPISKTKTKKNSQNEFGYFNNNKTVPYEPKMVDEGENDPSLALRRSKRAKIDKNSQPIYGYEEISDYQGNKCIVRKVVGTKDKIDLKLNMELIRINHLSQTRKTSESKKKKRQENKNVHKKQAEISTALKNQQDMDNNKQIDDHLIDDPIEQLNRIETQSEPQFDQVNEQHQDAAVVDQDCLEDDNLAASNETLSISLNSNVNNSMEFIYSKNDGSTRPIHLYFFHKNIEKKNFQPYSKGVQISPISDLTGILRINGTCSTKTNLHDFAVNYFVQNGSFLFSLNGHLSAHYEKDVIFIPKNTPYKIKNLSDNEENFAYIYFRFDN</sequence>
<evidence type="ECO:0000313" key="3">
    <source>
        <dbReference type="Proteomes" id="UP000276133"/>
    </source>
</evidence>
<comment type="caution">
    <text evidence="2">The sequence shown here is derived from an EMBL/GenBank/DDBJ whole genome shotgun (WGS) entry which is preliminary data.</text>
</comment>
<feature type="compositionally biased region" description="Low complexity" evidence="1">
    <location>
        <begin position="241"/>
        <end position="256"/>
    </location>
</feature>
<proteinExistence type="predicted"/>
<feature type="compositionally biased region" description="Basic and acidic residues" evidence="1">
    <location>
        <begin position="723"/>
        <end position="732"/>
    </location>
</feature>
<dbReference type="SUPFAM" id="SSF51182">
    <property type="entry name" value="RmlC-like cupins"/>
    <property type="match status" value="1"/>
</dbReference>
<dbReference type="AlphaFoldDB" id="A0A3M7R7Q2"/>
<feature type="region of interest" description="Disordered" evidence="1">
    <location>
        <begin position="137"/>
        <end position="187"/>
    </location>
</feature>
<feature type="compositionally biased region" description="Basic and acidic residues" evidence="1">
    <location>
        <begin position="441"/>
        <end position="460"/>
    </location>
</feature>
<dbReference type="OrthoDB" id="10673109at2759"/>
<feature type="region of interest" description="Disordered" evidence="1">
    <location>
        <begin position="1"/>
        <end position="23"/>
    </location>
</feature>
<feature type="region of interest" description="Disordered" evidence="1">
    <location>
        <begin position="241"/>
        <end position="317"/>
    </location>
</feature>
<gene>
    <name evidence="2" type="ORF">BpHYR1_032685</name>
</gene>
<name>A0A3M7R7Q2_BRAPC</name>
<dbReference type="InterPro" id="IPR014710">
    <property type="entry name" value="RmlC-like_jellyroll"/>
</dbReference>
<feature type="compositionally biased region" description="Polar residues" evidence="1">
    <location>
        <begin position="610"/>
        <end position="633"/>
    </location>
</feature>
<feature type="compositionally biased region" description="Polar residues" evidence="1">
    <location>
        <begin position="1"/>
        <end position="11"/>
    </location>
</feature>
<feature type="compositionally biased region" description="Basic and acidic residues" evidence="1">
    <location>
        <begin position="148"/>
        <end position="162"/>
    </location>
</feature>
<feature type="compositionally biased region" description="Polar residues" evidence="1">
    <location>
        <begin position="362"/>
        <end position="373"/>
    </location>
</feature>
<feature type="compositionally biased region" description="Basic and acidic residues" evidence="1">
    <location>
        <begin position="78"/>
        <end position="99"/>
    </location>
</feature>
<feature type="compositionally biased region" description="Polar residues" evidence="1">
    <location>
        <begin position="177"/>
        <end position="187"/>
    </location>
</feature>
<evidence type="ECO:0000256" key="1">
    <source>
        <dbReference type="SAM" id="MobiDB-lite"/>
    </source>
</evidence>
<keyword evidence="3" id="KW-1185">Reference proteome</keyword>
<feature type="region of interest" description="Disordered" evidence="1">
    <location>
        <begin position="362"/>
        <end position="386"/>
    </location>
</feature>